<protein>
    <submittedName>
        <fullName evidence="3">Uncharacterized protein</fullName>
    </submittedName>
</protein>
<feature type="compositionally biased region" description="Acidic residues" evidence="1">
    <location>
        <begin position="39"/>
        <end position="50"/>
    </location>
</feature>
<dbReference type="EMBL" id="VFOL01000001">
    <property type="protein sequence ID" value="TQL38311.1"/>
    <property type="molecule type" value="Genomic_DNA"/>
</dbReference>
<reference evidence="2 5" key="2">
    <citation type="submission" date="2021-03" db="EMBL/GenBank/DDBJ databases">
        <title>Whole genome shotgun sequence of Salinispora arenicola NBRC 105043.</title>
        <authorList>
            <person name="Komaki H."/>
            <person name="Tamura T."/>
        </authorList>
    </citation>
    <scope>NUCLEOTIDE SEQUENCE [LARGE SCALE GENOMIC DNA]</scope>
    <source>
        <strain evidence="2 5">NBRC 105043</strain>
    </source>
</reference>
<comment type="caution">
    <text evidence="3">The sequence shown here is derived from an EMBL/GenBank/DDBJ whole genome shotgun (WGS) entry which is preliminary data.</text>
</comment>
<evidence type="ECO:0000313" key="2">
    <source>
        <dbReference type="EMBL" id="GIM85537.1"/>
    </source>
</evidence>
<evidence type="ECO:0000256" key="1">
    <source>
        <dbReference type="SAM" id="MobiDB-lite"/>
    </source>
</evidence>
<evidence type="ECO:0000313" key="4">
    <source>
        <dbReference type="Proteomes" id="UP000315983"/>
    </source>
</evidence>
<organism evidence="3 4">
    <name type="scientific">Salinispora arenicola</name>
    <dbReference type="NCBI Taxonomy" id="168697"/>
    <lineage>
        <taxon>Bacteria</taxon>
        <taxon>Bacillati</taxon>
        <taxon>Actinomycetota</taxon>
        <taxon>Actinomycetes</taxon>
        <taxon>Micromonosporales</taxon>
        <taxon>Micromonosporaceae</taxon>
        <taxon>Salinispora</taxon>
    </lineage>
</organism>
<reference evidence="3 4" key="1">
    <citation type="submission" date="2019-06" db="EMBL/GenBank/DDBJ databases">
        <title>Sequencing the genomes of 1000 actinobacteria strains.</title>
        <authorList>
            <person name="Klenk H.-P."/>
        </authorList>
    </citation>
    <scope>NUCLEOTIDE SEQUENCE [LARGE SCALE GENOMIC DNA]</scope>
    <source>
        <strain evidence="3 4">DSM 44819</strain>
    </source>
</reference>
<dbReference type="Proteomes" id="UP000677457">
    <property type="component" value="Unassembled WGS sequence"/>
</dbReference>
<gene>
    <name evidence="3" type="ORF">FB564_3509</name>
    <name evidence="2" type="ORF">Sar04_23010</name>
</gene>
<proteinExistence type="predicted"/>
<keyword evidence="5" id="KW-1185">Reference proteome</keyword>
<evidence type="ECO:0000313" key="3">
    <source>
        <dbReference type="EMBL" id="TQL38311.1"/>
    </source>
</evidence>
<feature type="region of interest" description="Disordered" evidence="1">
    <location>
        <begin position="1"/>
        <end position="50"/>
    </location>
</feature>
<feature type="compositionally biased region" description="Basic and acidic residues" evidence="1">
    <location>
        <begin position="8"/>
        <end position="17"/>
    </location>
</feature>
<dbReference type="Proteomes" id="UP000315983">
    <property type="component" value="Unassembled WGS sequence"/>
</dbReference>
<dbReference type="EMBL" id="BOQM01000015">
    <property type="protein sequence ID" value="GIM85537.1"/>
    <property type="molecule type" value="Genomic_DNA"/>
</dbReference>
<evidence type="ECO:0000313" key="5">
    <source>
        <dbReference type="Proteomes" id="UP000677457"/>
    </source>
</evidence>
<accession>A0A542XR54</accession>
<sequence>MPTAIPHPVHEDPEQHIGDQIPDPWADPTQTDWPAAEVNIDDVDGSTESE</sequence>
<dbReference type="AlphaFoldDB" id="A0A542XR54"/>
<name>A0A542XR54_SALAC</name>